<dbReference type="EMBL" id="CP036274">
    <property type="protein sequence ID" value="QDU28331.1"/>
    <property type="molecule type" value="Genomic_DNA"/>
</dbReference>
<evidence type="ECO:0000313" key="3">
    <source>
        <dbReference type="Proteomes" id="UP000315017"/>
    </source>
</evidence>
<accession>A0A517YDM2</accession>
<dbReference type="KEGG" id="aagg:ETAA8_34310"/>
<evidence type="ECO:0000256" key="1">
    <source>
        <dbReference type="SAM" id="SignalP"/>
    </source>
</evidence>
<dbReference type="RefSeq" id="WP_145090426.1">
    <property type="nucleotide sequence ID" value="NZ_CP036274.1"/>
</dbReference>
<keyword evidence="1" id="KW-0732">Signal</keyword>
<name>A0A517YDM2_9BACT</name>
<organism evidence="2 3">
    <name type="scientific">Anatilimnocola aggregata</name>
    <dbReference type="NCBI Taxonomy" id="2528021"/>
    <lineage>
        <taxon>Bacteria</taxon>
        <taxon>Pseudomonadati</taxon>
        <taxon>Planctomycetota</taxon>
        <taxon>Planctomycetia</taxon>
        <taxon>Pirellulales</taxon>
        <taxon>Pirellulaceae</taxon>
        <taxon>Anatilimnocola</taxon>
    </lineage>
</organism>
<gene>
    <name evidence="2" type="ORF">ETAA8_34310</name>
</gene>
<feature type="signal peptide" evidence="1">
    <location>
        <begin position="1"/>
        <end position="27"/>
    </location>
</feature>
<proteinExistence type="predicted"/>
<evidence type="ECO:0000313" key="2">
    <source>
        <dbReference type="EMBL" id="QDU28331.1"/>
    </source>
</evidence>
<keyword evidence="3" id="KW-1185">Reference proteome</keyword>
<reference evidence="2 3" key="1">
    <citation type="submission" date="2019-02" db="EMBL/GenBank/DDBJ databases">
        <title>Deep-cultivation of Planctomycetes and their phenomic and genomic characterization uncovers novel biology.</title>
        <authorList>
            <person name="Wiegand S."/>
            <person name="Jogler M."/>
            <person name="Boedeker C."/>
            <person name="Pinto D."/>
            <person name="Vollmers J."/>
            <person name="Rivas-Marin E."/>
            <person name="Kohn T."/>
            <person name="Peeters S.H."/>
            <person name="Heuer A."/>
            <person name="Rast P."/>
            <person name="Oberbeckmann S."/>
            <person name="Bunk B."/>
            <person name="Jeske O."/>
            <person name="Meyerdierks A."/>
            <person name="Storesund J.E."/>
            <person name="Kallscheuer N."/>
            <person name="Luecker S."/>
            <person name="Lage O.M."/>
            <person name="Pohl T."/>
            <person name="Merkel B.J."/>
            <person name="Hornburger P."/>
            <person name="Mueller R.-W."/>
            <person name="Bruemmer F."/>
            <person name="Labrenz M."/>
            <person name="Spormann A.M."/>
            <person name="Op den Camp H."/>
            <person name="Overmann J."/>
            <person name="Amann R."/>
            <person name="Jetten M.S.M."/>
            <person name="Mascher T."/>
            <person name="Medema M.H."/>
            <person name="Devos D.P."/>
            <person name="Kaster A.-K."/>
            <person name="Ovreas L."/>
            <person name="Rohde M."/>
            <person name="Galperin M.Y."/>
            <person name="Jogler C."/>
        </authorList>
    </citation>
    <scope>NUCLEOTIDE SEQUENCE [LARGE SCALE GENOMIC DNA]</scope>
    <source>
        <strain evidence="2 3">ETA_A8</strain>
    </source>
</reference>
<dbReference type="Proteomes" id="UP000315017">
    <property type="component" value="Chromosome"/>
</dbReference>
<dbReference type="AlphaFoldDB" id="A0A517YDM2"/>
<sequence precursor="true">MKSLLRPSFALLVAVVGLCGSATESQAEWPRYRVSASYSLPSAPAYRPVLPGVQMQPVAQAYHPVSPPPPAFYGSPVAPSYYAPQPVAGSTTSFHPLTSQYTPYSYAQQPFPPYQAPVPPRYNPQINTAYYGPQPHQTPLTLPTTPQSVHTYGNYYQPERPAASYSPNPGFHYLQPAQGQY</sequence>
<protein>
    <submittedName>
        <fullName evidence="2">Uncharacterized protein</fullName>
    </submittedName>
</protein>
<feature type="chain" id="PRO_5022049855" evidence="1">
    <location>
        <begin position="28"/>
        <end position="181"/>
    </location>
</feature>